<gene>
    <name evidence="2" type="ORF">BURPS1710A_A0486</name>
</gene>
<sequence>MRGMAAASLDRIANAAAIQPRRVPYASCRRTPLLPHRALSSGRDTSRPARRRVSRTALPARAVRHRASMSRAGATRGDTGRHGVMCRAPSIGALGRHERACADAAA</sequence>
<reference evidence="2" key="1">
    <citation type="submission" date="2009-05" db="EMBL/GenBank/DDBJ databases">
        <authorList>
            <person name="Harkins D.M."/>
            <person name="DeShazer D."/>
            <person name="Woods D.E."/>
            <person name="Brinkac L.M."/>
            <person name="Brown K.A."/>
            <person name="Hung G.C."/>
            <person name="Tuanyok A."/>
            <person name="Zhang B."/>
            <person name="Nierman W.C."/>
        </authorList>
    </citation>
    <scope>NUCLEOTIDE SEQUENCE [LARGE SCALE GENOMIC DNA]</scope>
    <source>
        <strain evidence="2">1710a</strain>
    </source>
</reference>
<name>A0A0E1VVW0_BURPE</name>
<dbReference type="Proteomes" id="UP000001812">
    <property type="component" value="Chromosome II"/>
</dbReference>
<evidence type="ECO:0000313" key="2">
    <source>
        <dbReference type="EMBL" id="EET04141.1"/>
    </source>
</evidence>
<evidence type="ECO:0000256" key="1">
    <source>
        <dbReference type="SAM" id="MobiDB-lite"/>
    </source>
</evidence>
<organism evidence="2">
    <name type="scientific">Burkholderia pseudomallei 1710a</name>
    <dbReference type="NCBI Taxonomy" id="320371"/>
    <lineage>
        <taxon>Bacteria</taxon>
        <taxon>Pseudomonadati</taxon>
        <taxon>Pseudomonadota</taxon>
        <taxon>Betaproteobacteria</taxon>
        <taxon>Burkholderiales</taxon>
        <taxon>Burkholderiaceae</taxon>
        <taxon>Burkholderia</taxon>
        <taxon>pseudomallei group</taxon>
    </lineage>
</organism>
<accession>A0A0E1VVW0</accession>
<protein>
    <submittedName>
        <fullName evidence="2">PVII</fullName>
    </submittedName>
</protein>
<dbReference type="AlphaFoldDB" id="A0A0E1VVW0"/>
<feature type="region of interest" description="Disordered" evidence="1">
    <location>
        <begin position="34"/>
        <end position="84"/>
    </location>
</feature>
<dbReference type="HOGENOM" id="CLU_2258448_0_0_4"/>
<dbReference type="EMBL" id="CM000833">
    <property type="protein sequence ID" value="EET04141.1"/>
    <property type="molecule type" value="Genomic_DNA"/>
</dbReference>
<proteinExistence type="predicted"/>